<sequence>MNLHKLAPKLKTEPSNESRAWLGWASSTRFKRLRRASLSSNHNTAEVITGDWKRGNRKLKYELSGGVRDCVEVKESLIRALGYSGRRRGYFEIMGLMIF</sequence>
<comment type="caution">
    <text evidence="1">The sequence shown here is derived from an EMBL/GenBank/DDBJ whole genome shotgun (WGS) entry which is preliminary data.</text>
</comment>
<keyword evidence="2" id="KW-1185">Reference proteome</keyword>
<proteinExistence type="predicted"/>
<gene>
    <name evidence="1" type="ORF">V6N12_023599</name>
</gene>
<dbReference type="Proteomes" id="UP001472677">
    <property type="component" value="Unassembled WGS sequence"/>
</dbReference>
<organism evidence="1 2">
    <name type="scientific">Hibiscus sabdariffa</name>
    <name type="common">roselle</name>
    <dbReference type="NCBI Taxonomy" id="183260"/>
    <lineage>
        <taxon>Eukaryota</taxon>
        <taxon>Viridiplantae</taxon>
        <taxon>Streptophyta</taxon>
        <taxon>Embryophyta</taxon>
        <taxon>Tracheophyta</taxon>
        <taxon>Spermatophyta</taxon>
        <taxon>Magnoliopsida</taxon>
        <taxon>eudicotyledons</taxon>
        <taxon>Gunneridae</taxon>
        <taxon>Pentapetalae</taxon>
        <taxon>rosids</taxon>
        <taxon>malvids</taxon>
        <taxon>Malvales</taxon>
        <taxon>Malvaceae</taxon>
        <taxon>Malvoideae</taxon>
        <taxon>Hibiscus</taxon>
    </lineage>
</organism>
<evidence type="ECO:0000313" key="1">
    <source>
        <dbReference type="EMBL" id="KAK8589196.1"/>
    </source>
</evidence>
<protein>
    <submittedName>
        <fullName evidence="1">Uncharacterized protein</fullName>
    </submittedName>
</protein>
<dbReference type="EMBL" id="JBBPBM010000004">
    <property type="protein sequence ID" value="KAK8589196.1"/>
    <property type="molecule type" value="Genomic_DNA"/>
</dbReference>
<evidence type="ECO:0000313" key="2">
    <source>
        <dbReference type="Proteomes" id="UP001472677"/>
    </source>
</evidence>
<accession>A0ABR2FY44</accession>
<reference evidence="1 2" key="1">
    <citation type="journal article" date="2024" name="G3 (Bethesda)">
        <title>Genome assembly of Hibiscus sabdariffa L. provides insights into metabolisms of medicinal natural products.</title>
        <authorList>
            <person name="Kim T."/>
        </authorList>
    </citation>
    <scope>NUCLEOTIDE SEQUENCE [LARGE SCALE GENOMIC DNA]</scope>
    <source>
        <strain evidence="1">TK-2024</strain>
        <tissue evidence="1">Old leaves</tissue>
    </source>
</reference>
<name>A0ABR2FY44_9ROSI</name>